<dbReference type="SMART" id="SM00072">
    <property type="entry name" value="GuKc"/>
    <property type="match status" value="1"/>
</dbReference>
<dbReference type="NCBIfam" id="TIGR02322">
    <property type="entry name" value="phosphon_PhnN"/>
    <property type="match status" value="1"/>
</dbReference>
<feature type="binding site" evidence="6">
    <location>
        <begin position="11"/>
        <end position="18"/>
    </location>
    <ligand>
        <name>ATP</name>
        <dbReference type="ChEBI" id="CHEBI:30616"/>
    </ligand>
</feature>
<sequence>MSAGCLYYVMGPSGAGKDSVLGWVREHGLAHGVLCAHRYITRPAQAGGENHLALSELEFQWREQRGLFALTWQAHGLHYGIGSEVTHWLARGADVLVNGSRGAYPQACQRFPALTPVLITAGAQAIARRLAARGRESEADIAERLIRMHAYPTPAGSMVIRNEGCLADAGRTLLQAIRDAHRGCSD</sequence>
<reference evidence="8 9" key="1">
    <citation type="submission" date="2020-10" db="EMBL/GenBank/DDBJ databases">
        <title>Phylogeny of dyella-like bacteria.</title>
        <authorList>
            <person name="Fu J."/>
        </authorList>
    </citation>
    <scope>NUCLEOTIDE SEQUENCE [LARGE SCALE GENOMIC DNA]</scope>
    <source>
        <strain evidence="8 9">JP1</strain>
    </source>
</reference>
<dbReference type="EMBL" id="JADIKJ010000003">
    <property type="protein sequence ID" value="MFK2899475.1"/>
    <property type="molecule type" value="Genomic_DNA"/>
</dbReference>
<organism evidence="8 9">
    <name type="scientific">Dyella jejuensis</name>
    <dbReference type="NCBI Taxonomy" id="1432009"/>
    <lineage>
        <taxon>Bacteria</taxon>
        <taxon>Pseudomonadati</taxon>
        <taxon>Pseudomonadota</taxon>
        <taxon>Gammaproteobacteria</taxon>
        <taxon>Lysobacterales</taxon>
        <taxon>Rhodanobacteraceae</taxon>
        <taxon>Dyella</taxon>
    </lineage>
</organism>
<evidence type="ECO:0000256" key="2">
    <source>
        <dbReference type="ARBA" id="ARBA00005069"/>
    </source>
</evidence>
<evidence type="ECO:0000256" key="6">
    <source>
        <dbReference type="HAMAP-Rule" id="MF_00836"/>
    </source>
</evidence>
<evidence type="ECO:0000313" key="8">
    <source>
        <dbReference type="EMBL" id="MFK2899475.1"/>
    </source>
</evidence>
<dbReference type="Gene3D" id="3.40.50.300">
    <property type="entry name" value="P-loop containing nucleotide triphosphate hydrolases"/>
    <property type="match status" value="1"/>
</dbReference>
<feature type="domain" description="Guanylate kinase/L-type calcium channel beta subunit" evidence="7">
    <location>
        <begin position="3"/>
        <end position="181"/>
    </location>
</feature>
<evidence type="ECO:0000259" key="7">
    <source>
        <dbReference type="SMART" id="SM00072"/>
    </source>
</evidence>
<dbReference type="EC" id="2.7.4.23" evidence="6"/>
<evidence type="ECO:0000256" key="4">
    <source>
        <dbReference type="ARBA" id="ARBA00022741"/>
    </source>
</evidence>
<dbReference type="HAMAP" id="MF_00836">
    <property type="entry name" value="PhnN"/>
    <property type="match status" value="1"/>
</dbReference>
<gene>
    <name evidence="6 8" type="primary">phnN</name>
    <name evidence="8" type="ORF">ISP15_03940</name>
</gene>
<comment type="catalytic activity">
    <reaction evidence="1 6">
        <text>alpha-D-ribose 1,5-bisphosphate + ATP = 5-phospho-alpha-D-ribose 1-diphosphate + ADP</text>
        <dbReference type="Rhea" id="RHEA:20109"/>
        <dbReference type="ChEBI" id="CHEBI:30616"/>
        <dbReference type="ChEBI" id="CHEBI:58017"/>
        <dbReference type="ChEBI" id="CHEBI:68688"/>
        <dbReference type="ChEBI" id="CHEBI:456216"/>
        <dbReference type="EC" id="2.7.4.23"/>
    </reaction>
</comment>
<comment type="caution">
    <text evidence="8">The sequence shown here is derived from an EMBL/GenBank/DDBJ whole genome shotgun (WGS) entry which is preliminary data.</text>
</comment>
<dbReference type="Proteomes" id="UP001620461">
    <property type="component" value="Unassembled WGS sequence"/>
</dbReference>
<keyword evidence="4 6" id="KW-0547">Nucleotide-binding</keyword>
<name>A0ABW8JEJ5_9GAMM</name>
<dbReference type="NCBIfam" id="NF007485">
    <property type="entry name" value="PRK10078.1"/>
    <property type="match status" value="1"/>
</dbReference>
<dbReference type="InterPro" id="IPR008145">
    <property type="entry name" value="GK/Ca_channel_bsu"/>
</dbReference>
<dbReference type="InterPro" id="IPR012699">
    <property type="entry name" value="PhnN"/>
</dbReference>
<dbReference type="RefSeq" id="WP_404545368.1">
    <property type="nucleotide sequence ID" value="NZ_JADIKJ010000003.1"/>
</dbReference>
<evidence type="ECO:0000256" key="5">
    <source>
        <dbReference type="ARBA" id="ARBA00022840"/>
    </source>
</evidence>
<comment type="function">
    <text evidence="6">Catalyzes the phosphorylation of ribose 1,5-bisphosphate to 5-phospho-D-ribosyl alpha-1-diphosphate (PRPP).</text>
</comment>
<keyword evidence="3 6" id="KW-0808">Transferase</keyword>
<comment type="pathway">
    <text evidence="2 6">Metabolic intermediate biosynthesis; 5-phospho-alpha-D-ribose 1-diphosphate biosynthesis; 5-phospho-alpha-D-ribose 1-diphosphate from D-ribose 5-phosphate (route II): step 3/3.</text>
</comment>
<evidence type="ECO:0000256" key="1">
    <source>
        <dbReference type="ARBA" id="ARBA00000373"/>
    </source>
</evidence>
<proteinExistence type="inferred from homology"/>
<accession>A0ABW8JEJ5</accession>
<evidence type="ECO:0000256" key="3">
    <source>
        <dbReference type="ARBA" id="ARBA00022679"/>
    </source>
</evidence>
<keyword evidence="5 6" id="KW-0067">ATP-binding</keyword>
<protein>
    <recommendedName>
        <fullName evidence="6">Ribose 1,5-bisphosphate phosphokinase PhnN</fullName>
        <ecNumber evidence="6">2.7.4.23</ecNumber>
    </recommendedName>
    <alternativeName>
        <fullName evidence="6">Ribose 1,5-bisphosphokinase</fullName>
    </alternativeName>
</protein>
<keyword evidence="9" id="KW-1185">Reference proteome</keyword>
<dbReference type="SUPFAM" id="SSF52540">
    <property type="entry name" value="P-loop containing nucleoside triphosphate hydrolases"/>
    <property type="match status" value="1"/>
</dbReference>
<dbReference type="InterPro" id="IPR027417">
    <property type="entry name" value="P-loop_NTPase"/>
</dbReference>
<comment type="similarity">
    <text evidence="6">Belongs to the ribose 1,5-bisphosphokinase family.</text>
</comment>
<evidence type="ECO:0000313" key="9">
    <source>
        <dbReference type="Proteomes" id="UP001620461"/>
    </source>
</evidence>